<evidence type="ECO:0000256" key="6">
    <source>
        <dbReference type="SAM" id="Phobius"/>
    </source>
</evidence>
<comment type="subcellular location">
    <subcellularLocation>
        <location evidence="1">Membrane</location>
        <topology evidence="1">Multi-pass membrane protein</topology>
    </subcellularLocation>
</comment>
<dbReference type="GO" id="GO:0016020">
    <property type="term" value="C:membrane"/>
    <property type="evidence" value="ECO:0007669"/>
    <property type="project" value="UniProtKB-SubCell"/>
</dbReference>
<dbReference type="InterPro" id="IPR050186">
    <property type="entry name" value="TPT_transporter"/>
</dbReference>
<dbReference type="InterPro" id="IPR037185">
    <property type="entry name" value="EmrE-like"/>
</dbReference>
<evidence type="ECO:0000256" key="2">
    <source>
        <dbReference type="ARBA" id="ARBA00022692"/>
    </source>
</evidence>
<feature type="transmembrane region" description="Helical" evidence="6">
    <location>
        <begin position="201"/>
        <end position="220"/>
    </location>
</feature>
<evidence type="ECO:0000259" key="7">
    <source>
        <dbReference type="Pfam" id="PF03151"/>
    </source>
</evidence>
<evidence type="ECO:0000256" key="3">
    <source>
        <dbReference type="ARBA" id="ARBA00022989"/>
    </source>
</evidence>
<reference evidence="8" key="1">
    <citation type="journal article" date="2020" name="bioRxiv">
        <title>Comparative genomics of Chlamydomonas.</title>
        <authorList>
            <person name="Craig R.J."/>
            <person name="Hasan A.R."/>
            <person name="Ness R.W."/>
            <person name="Keightley P.D."/>
        </authorList>
    </citation>
    <scope>NUCLEOTIDE SEQUENCE</scope>
    <source>
        <strain evidence="8">CCAP 11/70</strain>
    </source>
</reference>
<dbReference type="InterPro" id="IPR004853">
    <property type="entry name" value="Sugar_P_trans_dom"/>
</dbReference>
<feature type="domain" description="Sugar phosphate transporter" evidence="7">
    <location>
        <begin position="14"/>
        <end position="299"/>
    </location>
</feature>
<feature type="transmembrane region" description="Helical" evidence="6">
    <location>
        <begin position="256"/>
        <end position="277"/>
    </location>
</feature>
<keyword evidence="3 6" id="KW-1133">Transmembrane helix</keyword>
<proteinExistence type="predicted"/>
<feature type="compositionally biased region" description="Gly residues" evidence="5">
    <location>
        <begin position="379"/>
        <end position="393"/>
    </location>
</feature>
<dbReference type="Pfam" id="PF03151">
    <property type="entry name" value="TPT"/>
    <property type="match status" value="1"/>
</dbReference>
<feature type="transmembrane region" description="Helical" evidence="6">
    <location>
        <begin position="157"/>
        <end position="180"/>
    </location>
</feature>
<gene>
    <name evidence="8" type="ORF">HYH03_010116</name>
</gene>
<feature type="region of interest" description="Disordered" evidence="5">
    <location>
        <begin position="372"/>
        <end position="393"/>
    </location>
</feature>
<evidence type="ECO:0000256" key="1">
    <source>
        <dbReference type="ARBA" id="ARBA00004141"/>
    </source>
</evidence>
<sequence>MPNFNPQEEKLAMDVFAWFLNVSTSVLIVFVNKVLMDPRMGYKFVFATTLCAFHFLACGGSVRLMEAVGYGKRASMPLKDCLIFAVVASVSIASLNLSLLVNSVGFYQISKLLIIPFVCLVEYLWFKRRFTLMTVLSILVVVAGVAIVTVTDVSMNMLGLVIAAISVVTSGLQQIMCGAIQRKLGLTSNQLLSNTAPVQGAMLLAVGPFVDRLLAKAWIFQYDYNVPAMACLFWSCAVAVLVNISQFMCLGRFSAVTFQVLGHTKTILVLICGWLYLGDVITNRKLSGMILAVVGMAAYGYFNSIATAAKPAGGAAGSSGTAGAGSKSSGGGGAANSLTEPLLGPGGGAQTGSGQEEVKVAVIASSASPGPTALRHVGAGEGASGGAGGTRGY</sequence>
<feature type="transmembrane region" description="Helical" evidence="6">
    <location>
        <begin position="44"/>
        <end position="62"/>
    </location>
</feature>
<evidence type="ECO:0000256" key="4">
    <source>
        <dbReference type="ARBA" id="ARBA00023136"/>
    </source>
</evidence>
<keyword evidence="2 6" id="KW-0812">Transmembrane</keyword>
<comment type="caution">
    <text evidence="8">The sequence shown here is derived from an EMBL/GenBank/DDBJ whole genome shotgun (WGS) entry which is preliminary data.</text>
</comment>
<evidence type="ECO:0000313" key="9">
    <source>
        <dbReference type="Proteomes" id="UP000612055"/>
    </source>
</evidence>
<dbReference type="Proteomes" id="UP000612055">
    <property type="component" value="Unassembled WGS sequence"/>
</dbReference>
<feature type="transmembrane region" description="Helical" evidence="6">
    <location>
        <begin position="132"/>
        <end position="151"/>
    </location>
</feature>
<feature type="transmembrane region" description="Helical" evidence="6">
    <location>
        <begin position="12"/>
        <end position="32"/>
    </location>
</feature>
<keyword evidence="4 6" id="KW-0472">Membrane</keyword>
<protein>
    <recommendedName>
        <fullName evidence="7">Sugar phosphate transporter domain-containing protein</fullName>
    </recommendedName>
</protein>
<dbReference type="PANTHER" id="PTHR11132">
    <property type="entry name" value="SOLUTE CARRIER FAMILY 35"/>
    <property type="match status" value="1"/>
</dbReference>
<feature type="transmembrane region" description="Helical" evidence="6">
    <location>
        <begin position="289"/>
        <end position="309"/>
    </location>
</feature>
<dbReference type="OrthoDB" id="5547497at2759"/>
<evidence type="ECO:0000313" key="8">
    <source>
        <dbReference type="EMBL" id="KAG2491545.1"/>
    </source>
</evidence>
<feature type="transmembrane region" description="Helical" evidence="6">
    <location>
        <begin position="82"/>
        <end position="100"/>
    </location>
</feature>
<keyword evidence="9" id="KW-1185">Reference proteome</keyword>
<name>A0A836BWJ0_9CHLO</name>
<organism evidence="8 9">
    <name type="scientific">Edaphochlamys debaryana</name>
    <dbReference type="NCBI Taxonomy" id="47281"/>
    <lineage>
        <taxon>Eukaryota</taxon>
        <taxon>Viridiplantae</taxon>
        <taxon>Chlorophyta</taxon>
        <taxon>core chlorophytes</taxon>
        <taxon>Chlorophyceae</taxon>
        <taxon>CS clade</taxon>
        <taxon>Chlamydomonadales</taxon>
        <taxon>Chlamydomonadales incertae sedis</taxon>
        <taxon>Edaphochlamys</taxon>
    </lineage>
</organism>
<accession>A0A836BWJ0</accession>
<feature type="transmembrane region" description="Helical" evidence="6">
    <location>
        <begin position="106"/>
        <end position="125"/>
    </location>
</feature>
<dbReference type="AlphaFoldDB" id="A0A836BWJ0"/>
<feature type="transmembrane region" description="Helical" evidence="6">
    <location>
        <begin position="226"/>
        <end position="244"/>
    </location>
</feature>
<dbReference type="SUPFAM" id="SSF103481">
    <property type="entry name" value="Multidrug resistance efflux transporter EmrE"/>
    <property type="match status" value="1"/>
</dbReference>
<evidence type="ECO:0000256" key="5">
    <source>
        <dbReference type="SAM" id="MobiDB-lite"/>
    </source>
</evidence>
<dbReference type="EMBL" id="JAEHOE010000052">
    <property type="protein sequence ID" value="KAG2491545.1"/>
    <property type="molecule type" value="Genomic_DNA"/>
</dbReference>